<keyword evidence="5 9" id="KW-0560">Oxidoreductase</keyword>
<dbReference type="GO" id="GO:0016705">
    <property type="term" value="F:oxidoreductase activity, acting on paired donors, with incorporation or reduction of molecular oxygen"/>
    <property type="evidence" value="ECO:0007669"/>
    <property type="project" value="InterPro"/>
</dbReference>
<reference evidence="11 12" key="1">
    <citation type="journal article" date="2010" name="Genome Biol. Evol.">
        <title>The sequence of a 1.8-mb bacterial linear plasmid reveals a rich evolutionary reservoir of secondary metabolic pathways.</title>
        <authorList>
            <person name="Medema M.H."/>
            <person name="Trefzer A."/>
            <person name="Kovalchuk A."/>
            <person name="van den Berg M."/>
            <person name="Mueller U."/>
            <person name="Heijne W."/>
            <person name="Wu L."/>
            <person name="Alam M.T."/>
            <person name="Ronning C.M."/>
            <person name="Nierman W.C."/>
            <person name="Bovenberg R.A.L."/>
            <person name="Breitling R."/>
            <person name="Takano E."/>
        </authorList>
    </citation>
    <scope>NUCLEOTIDE SEQUENCE [LARGE SCALE GENOMIC DNA]</scope>
    <source>
        <strain evidence="12">ATCC 27064 / DSM 738 / JCM 4710 / NBRC 13307 / NCIMB 12785 / NRRL 3585 / VKM Ac-602</strain>
    </source>
</reference>
<evidence type="ECO:0000256" key="10">
    <source>
        <dbReference type="SAM" id="MobiDB-lite"/>
    </source>
</evidence>
<dbReference type="InterPro" id="IPR001128">
    <property type="entry name" value="Cyt_P450"/>
</dbReference>
<dbReference type="PANTHER" id="PTHR24286">
    <property type="entry name" value="CYTOCHROME P450 26"/>
    <property type="match status" value="1"/>
</dbReference>
<evidence type="ECO:0000256" key="3">
    <source>
        <dbReference type="ARBA" id="ARBA00022617"/>
    </source>
</evidence>
<evidence type="ECO:0000256" key="4">
    <source>
        <dbReference type="ARBA" id="ARBA00022723"/>
    </source>
</evidence>
<comment type="similarity">
    <text evidence="2 9">Belongs to the cytochrome P450 family.</text>
</comment>
<evidence type="ECO:0000256" key="6">
    <source>
        <dbReference type="ARBA" id="ARBA00023004"/>
    </source>
</evidence>
<dbReference type="STRING" id="1901.BB341_06590"/>
<dbReference type="CDD" id="cd11045">
    <property type="entry name" value="CYP136-like"/>
    <property type="match status" value="1"/>
</dbReference>
<dbReference type="GO" id="GO:0016125">
    <property type="term" value="P:sterol metabolic process"/>
    <property type="evidence" value="ECO:0007669"/>
    <property type="project" value="TreeGrafter"/>
</dbReference>
<dbReference type="GO" id="GO:0004497">
    <property type="term" value="F:monooxygenase activity"/>
    <property type="evidence" value="ECO:0007669"/>
    <property type="project" value="UniProtKB-KW"/>
</dbReference>
<keyword evidence="6 8" id="KW-0408">Iron</keyword>
<keyword evidence="12" id="KW-1185">Reference proteome</keyword>
<proteinExistence type="inferred from homology"/>
<comment type="cofactor">
    <cofactor evidence="1 8">
        <name>heme</name>
        <dbReference type="ChEBI" id="CHEBI:30413"/>
    </cofactor>
</comment>
<dbReference type="OrthoDB" id="3217230at2"/>
<organism evidence="11 12">
    <name type="scientific">Streptomyces clavuligerus</name>
    <dbReference type="NCBI Taxonomy" id="1901"/>
    <lineage>
        <taxon>Bacteria</taxon>
        <taxon>Bacillati</taxon>
        <taxon>Actinomycetota</taxon>
        <taxon>Actinomycetes</taxon>
        <taxon>Kitasatosporales</taxon>
        <taxon>Streptomycetaceae</taxon>
        <taxon>Streptomyces</taxon>
    </lineage>
</organism>
<dbReference type="InterPro" id="IPR002403">
    <property type="entry name" value="Cyt_P450_E_grp-IV"/>
</dbReference>
<dbReference type="KEGG" id="sclf:BB341_06590"/>
<dbReference type="Pfam" id="PF00067">
    <property type="entry name" value="p450"/>
    <property type="match status" value="1"/>
</dbReference>
<feature type="region of interest" description="Disordered" evidence="10">
    <location>
        <begin position="1"/>
        <end position="60"/>
    </location>
</feature>
<feature type="region of interest" description="Disordered" evidence="10">
    <location>
        <begin position="78"/>
        <end position="97"/>
    </location>
</feature>
<accession>E2Q804</accession>
<evidence type="ECO:0000256" key="5">
    <source>
        <dbReference type="ARBA" id="ARBA00023002"/>
    </source>
</evidence>
<dbReference type="EMBL" id="CM000913">
    <property type="protein sequence ID" value="EFG09536.1"/>
    <property type="molecule type" value="Genomic_DNA"/>
</dbReference>
<feature type="binding site" description="axial binding residue" evidence="8">
    <location>
        <position position="471"/>
    </location>
    <ligand>
        <name>heme</name>
        <dbReference type="ChEBI" id="CHEBI:30413"/>
    </ligand>
    <ligandPart>
        <name>Fe</name>
        <dbReference type="ChEBI" id="CHEBI:18248"/>
    </ligandPart>
</feature>
<evidence type="ECO:0000256" key="2">
    <source>
        <dbReference type="ARBA" id="ARBA00010617"/>
    </source>
</evidence>
<dbReference type="eggNOG" id="COG2124">
    <property type="taxonomic scope" value="Bacteria"/>
</dbReference>
<dbReference type="PROSITE" id="PS00086">
    <property type="entry name" value="CYTOCHROME_P450"/>
    <property type="match status" value="1"/>
</dbReference>
<dbReference type="GO" id="GO:0005506">
    <property type="term" value="F:iron ion binding"/>
    <property type="evidence" value="ECO:0007669"/>
    <property type="project" value="InterPro"/>
</dbReference>
<keyword evidence="4 8" id="KW-0479">Metal-binding</keyword>
<feature type="compositionally biased region" description="Low complexity" evidence="10">
    <location>
        <begin position="34"/>
        <end position="53"/>
    </location>
</feature>
<evidence type="ECO:0000256" key="9">
    <source>
        <dbReference type="RuleBase" id="RU000461"/>
    </source>
</evidence>
<dbReference type="PRINTS" id="PR00465">
    <property type="entry name" value="EP450IV"/>
</dbReference>
<dbReference type="SUPFAM" id="SSF48264">
    <property type="entry name" value="Cytochrome P450"/>
    <property type="match status" value="1"/>
</dbReference>
<dbReference type="GeneID" id="93729083"/>
<keyword evidence="3 8" id="KW-0349">Heme</keyword>
<evidence type="ECO:0000256" key="7">
    <source>
        <dbReference type="ARBA" id="ARBA00023033"/>
    </source>
</evidence>
<name>E2Q804_STRCL</name>
<gene>
    <name evidence="11" type="ORF">SCLAV_4465</name>
</gene>
<dbReference type="PANTHER" id="PTHR24286:SF24">
    <property type="entry name" value="LANOSTEROL 14-ALPHA DEMETHYLASE"/>
    <property type="match status" value="1"/>
</dbReference>
<evidence type="ECO:0000313" key="11">
    <source>
        <dbReference type="EMBL" id="EFG09536.1"/>
    </source>
</evidence>
<protein>
    <submittedName>
        <fullName evidence="11">Cytochrome P450</fullName>
    </submittedName>
</protein>
<evidence type="ECO:0000256" key="8">
    <source>
        <dbReference type="PIRSR" id="PIRSR602403-1"/>
    </source>
</evidence>
<dbReference type="Proteomes" id="UP000002357">
    <property type="component" value="Chromosome"/>
</dbReference>
<dbReference type="GO" id="GO:0020037">
    <property type="term" value="F:heme binding"/>
    <property type="evidence" value="ECO:0007669"/>
    <property type="project" value="InterPro"/>
</dbReference>
<dbReference type="InterPro" id="IPR017972">
    <property type="entry name" value="Cyt_P450_CS"/>
</dbReference>
<dbReference type="RefSeq" id="WP_003961957.1">
    <property type="nucleotide sequence ID" value="NZ_CM000913.1"/>
</dbReference>
<sequence length="525" mass="56305">MTAGAHGPLAENTGPVDNTGHSRGSNGAGPDKNPGPAKNPGSAGNPGPAGSPGLAENPGLVDVDTTHWLDAALQRVPLRTGPLAPPPPGSGLEPVPGDKGLPFLGLGVHTLRYGPAFQLQLLRRHGPVSWWQAFGRRIVAVSGPDAVQAVLVNKDKAFATGWPAVIGPWFDGGLLAMDAPAHLADRRVMQTAYGEEAIAGYVLRMAEDAEAALARWPLGRAFTAVPAIRELSSEVTPRAILGVAYEPAGRRIMRAVEECIHAETAAVRLRIPGTSWYRAHRARRLLLAGLTRAVPAARERAGDDFLSVLSRIGGPDGDRFSTRQLAEHALFTLIASHDTTVVATLASFYFLGRNPEWQARARAQSLARPGGPPTVEALGGLDVLERVVKESMRLVSPSPINMRVAVKDTEVLGHFIPAGQLVSVCTGVNQLMPELWHEPQRFDPDRFAPDRNEDRVHRLAWAPFGSGAHKCIGLHVGMLKVKATLDAMVRRFHWEFPAGYEAAWRFSSLPAPSDGMPVVLTPRTP</sequence>
<dbReference type="Gene3D" id="1.10.630.10">
    <property type="entry name" value="Cytochrome P450"/>
    <property type="match status" value="1"/>
</dbReference>
<evidence type="ECO:0000256" key="1">
    <source>
        <dbReference type="ARBA" id="ARBA00001971"/>
    </source>
</evidence>
<dbReference type="AlphaFoldDB" id="E2Q804"/>
<evidence type="ECO:0000313" key="12">
    <source>
        <dbReference type="Proteomes" id="UP000002357"/>
    </source>
</evidence>
<feature type="compositionally biased region" description="Polar residues" evidence="10">
    <location>
        <begin position="15"/>
        <end position="25"/>
    </location>
</feature>
<keyword evidence="7 9" id="KW-0503">Monooxygenase</keyword>
<dbReference type="InterPro" id="IPR036396">
    <property type="entry name" value="Cyt_P450_sf"/>
</dbReference>